<accession>A0A6I2RDV0</accession>
<dbReference type="GO" id="GO:0004803">
    <property type="term" value="F:transposase activity"/>
    <property type="evidence" value="ECO:0007669"/>
    <property type="project" value="InterPro"/>
</dbReference>
<protein>
    <submittedName>
        <fullName evidence="1">Transposase</fullName>
    </submittedName>
</protein>
<name>A0A6I2RDV0_FLAPL</name>
<reference evidence="1 2" key="1">
    <citation type="journal article" date="2019" name="Nat. Med.">
        <title>A library of human gut bacterial isolates paired with longitudinal multiomics data enables mechanistic microbiome research.</title>
        <authorList>
            <person name="Poyet M."/>
            <person name="Groussin M."/>
            <person name="Gibbons S.M."/>
            <person name="Avila-Pacheco J."/>
            <person name="Jiang X."/>
            <person name="Kearney S.M."/>
            <person name="Perrotta A.R."/>
            <person name="Berdy B."/>
            <person name="Zhao S."/>
            <person name="Lieberman T.D."/>
            <person name="Swanson P.K."/>
            <person name="Smith M."/>
            <person name="Roesemann S."/>
            <person name="Alexander J.E."/>
            <person name="Rich S.A."/>
            <person name="Livny J."/>
            <person name="Vlamakis H."/>
            <person name="Clish C."/>
            <person name="Bullock K."/>
            <person name="Deik A."/>
            <person name="Scott J."/>
            <person name="Pierce K.A."/>
            <person name="Xavier R.J."/>
            <person name="Alm E.J."/>
        </authorList>
    </citation>
    <scope>NUCLEOTIDE SEQUENCE [LARGE SCALE GENOMIC DNA]</scope>
    <source>
        <strain evidence="1 2">BIOML-A5</strain>
    </source>
</reference>
<dbReference type="Proteomes" id="UP000429811">
    <property type="component" value="Unassembled WGS sequence"/>
</dbReference>
<evidence type="ECO:0000313" key="2">
    <source>
        <dbReference type="Proteomes" id="UP000429811"/>
    </source>
</evidence>
<comment type="caution">
    <text evidence="1">The sequence shown here is derived from an EMBL/GenBank/DDBJ whole genome shotgun (WGS) entry which is preliminary data.</text>
</comment>
<dbReference type="GO" id="GO:0006313">
    <property type="term" value="P:DNA transposition"/>
    <property type="evidence" value="ECO:0007669"/>
    <property type="project" value="InterPro"/>
</dbReference>
<proteinExistence type="predicted"/>
<gene>
    <name evidence="1" type="ORF">GKE90_07275</name>
</gene>
<dbReference type="SUPFAM" id="SSF48295">
    <property type="entry name" value="TrpR-like"/>
    <property type="match status" value="1"/>
</dbReference>
<dbReference type="Pfam" id="PF01527">
    <property type="entry name" value="HTH_Tnp_1"/>
    <property type="match status" value="1"/>
</dbReference>
<dbReference type="GO" id="GO:0043565">
    <property type="term" value="F:sequence-specific DNA binding"/>
    <property type="evidence" value="ECO:0007669"/>
    <property type="project" value="InterPro"/>
</dbReference>
<evidence type="ECO:0000313" key="1">
    <source>
        <dbReference type="EMBL" id="MSB48502.1"/>
    </source>
</evidence>
<sequence length="114" mass="13058">MTSNELKHIAKKEEWGLAIQECRGSGLSVREWCRQRGVTPTTYYRWEREVLSGIRRKDEAGRSGAAFVELPVQQPVRNVSERTATLNIGDGIIDLYQEIGPEMLRILVELLRQC</sequence>
<dbReference type="InterPro" id="IPR002514">
    <property type="entry name" value="Transposase_8"/>
</dbReference>
<dbReference type="InterPro" id="IPR010921">
    <property type="entry name" value="Trp_repressor/repl_initiator"/>
</dbReference>
<dbReference type="EMBL" id="WKPO01000008">
    <property type="protein sequence ID" value="MSB48502.1"/>
    <property type="molecule type" value="Genomic_DNA"/>
</dbReference>
<dbReference type="AlphaFoldDB" id="A0A6I2RDV0"/>
<dbReference type="NCBIfam" id="NF047593">
    <property type="entry name" value="IS66_ISAeme5_TnpA"/>
    <property type="match status" value="1"/>
</dbReference>
<organism evidence="1 2">
    <name type="scientific">Flavonifractor plautii</name>
    <name type="common">Fusobacterium plautii</name>
    <dbReference type="NCBI Taxonomy" id="292800"/>
    <lineage>
        <taxon>Bacteria</taxon>
        <taxon>Bacillati</taxon>
        <taxon>Bacillota</taxon>
        <taxon>Clostridia</taxon>
        <taxon>Eubacteriales</taxon>
        <taxon>Oscillospiraceae</taxon>
        <taxon>Flavonifractor</taxon>
    </lineage>
</organism>
<dbReference type="RefSeq" id="WP_131971226.1">
    <property type="nucleotide sequence ID" value="NZ_BAABXT010000001.1"/>
</dbReference>